<gene>
    <name evidence="24" type="ORF">URODEC1_LOCUS79578</name>
</gene>
<evidence type="ECO:0000259" key="22">
    <source>
        <dbReference type="PROSITE" id="PS50011"/>
    </source>
</evidence>
<feature type="domain" description="Gnk2-homologous" evidence="23">
    <location>
        <begin position="161"/>
        <end position="265"/>
    </location>
</feature>
<keyword evidence="6" id="KW-0808">Transferase</keyword>
<keyword evidence="11" id="KW-0418">Kinase</keyword>
<keyword evidence="4" id="KW-1003">Cell membrane</keyword>
<evidence type="ECO:0000256" key="19">
    <source>
        <dbReference type="SAM" id="MobiDB-lite"/>
    </source>
</evidence>
<dbReference type="GO" id="GO:0002229">
    <property type="term" value="P:defense response to oomycetes"/>
    <property type="evidence" value="ECO:0007669"/>
    <property type="project" value="UniProtKB-ARBA"/>
</dbReference>
<organism evidence="24 25">
    <name type="scientific">Urochloa decumbens</name>
    <dbReference type="NCBI Taxonomy" id="240449"/>
    <lineage>
        <taxon>Eukaryota</taxon>
        <taxon>Viridiplantae</taxon>
        <taxon>Streptophyta</taxon>
        <taxon>Embryophyta</taxon>
        <taxon>Tracheophyta</taxon>
        <taxon>Spermatophyta</taxon>
        <taxon>Magnoliopsida</taxon>
        <taxon>Liliopsida</taxon>
        <taxon>Poales</taxon>
        <taxon>Poaceae</taxon>
        <taxon>PACMAD clade</taxon>
        <taxon>Panicoideae</taxon>
        <taxon>Panicodae</taxon>
        <taxon>Paniceae</taxon>
        <taxon>Melinidinae</taxon>
        <taxon>Urochloa</taxon>
    </lineage>
</organism>
<dbReference type="Gene3D" id="1.10.510.10">
    <property type="entry name" value="Transferase(Phosphotransferase) domain 1"/>
    <property type="match status" value="1"/>
</dbReference>
<evidence type="ECO:0000256" key="7">
    <source>
        <dbReference type="ARBA" id="ARBA00022692"/>
    </source>
</evidence>
<evidence type="ECO:0000256" key="13">
    <source>
        <dbReference type="ARBA" id="ARBA00022989"/>
    </source>
</evidence>
<dbReference type="CDD" id="cd23509">
    <property type="entry name" value="Gnk2-like"/>
    <property type="match status" value="2"/>
</dbReference>
<dbReference type="SMART" id="SM00220">
    <property type="entry name" value="S_TKc"/>
    <property type="match status" value="1"/>
</dbReference>
<evidence type="ECO:0000256" key="16">
    <source>
        <dbReference type="ARBA" id="ARBA00023180"/>
    </source>
</evidence>
<dbReference type="GO" id="GO:0005886">
    <property type="term" value="C:plasma membrane"/>
    <property type="evidence" value="ECO:0007669"/>
    <property type="project" value="UniProtKB-SubCell"/>
</dbReference>
<feature type="domain" description="Gnk2-homologous" evidence="23">
    <location>
        <begin position="40"/>
        <end position="152"/>
    </location>
</feature>
<keyword evidence="15" id="KW-0675">Receptor</keyword>
<keyword evidence="13 20" id="KW-1133">Transmembrane helix</keyword>
<comment type="similarity">
    <text evidence="2">In the N-terminal section; belongs to the leguminous lectin family.</text>
</comment>
<comment type="subcellular location">
    <subcellularLocation>
        <location evidence="1">Cell membrane</location>
        <topology evidence="1">Single-pass type I membrane protein</topology>
    </subcellularLocation>
</comment>
<sequence>MASPAFPPQHMALLVTSLLLAALVGPTSSSSSSGTSAESILTFCSGHQSHNFTSSPGDVTSGELAGFLDAVSAGAYGVAHMSHNMSWHIAGTTTNRTLYGVAQCRPDVPVPDCAACLAVASSHLISRRTACAASSAAIWHDACYLRYSDDRDASVFREDEYTATVFNATRALLSPQEEGKAAVRRLLAAAVNSTTSSHMCRAVGAGSDPVGRMHGLARCAAGVSCDDCRRCLRGAVAAVEREYNGSAGMQVLRLSCMARYESYPFYSTASLPSNPHTRYDPIISTNVTVNGRPLNMSPSPTAAAPPPPATPGGHTTTHTKPAEEAPPAGGTGGGAPPPPPPPADAQNPSPALFPAVHHADPPPPPPAATPPNNLILDQTRVTQQSHVKTPKTKTMLIIIITITTGLVAGLILLVLIISSYRRKQPPAQKGRTRIIADSIFQCPVFCLDHQVDGMRRENMYDHGEEQWSKEEEDEDGERTSCQLYSYQVLEAATHHFSNSNKLGSGGFGTVFKGTLENGKEVAVKRLKDSKRNIQNLEREISIVSNLRHKNLVRFLGYCFQEEGRFLVYEYVPNNSLEKFWYKACFQSQKLEWATWFKIIKGVARGLRFLHNKGIIHRDLKPHNVLLDENFNPKIADFDLMRMYDKQKTHESTEKVAGTFGYMAPECTSGRKFLLSIKSDVYSYGVLVLEIITGHKIYTFEGQNSEGLVEYVWQHWTEKRAADIVDGDLGVDGEERAAHQALRCVHVALLCVQSDRARRPTMGQVIAMLSSDDATEMLQEPSLPGYVVFRPTAASGPVWLPCLGCR</sequence>
<feature type="coiled-coil region" evidence="18">
    <location>
        <begin position="519"/>
        <end position="546"/>
    </location>
</feature>
<dbReference type="Proteomes" id="UP001497457">
    <property type="component" value="Chromosome 30rd"/>
</dbReference>
<dbReference type="PROSITE" id="PS00108">
    <property type="entry name" value="PROTEIN_KINASE_ST"/>
    <property type="match status" value="1"/>
</dbReference>
<dbReference type="PROSITE" id="PS51473">
    <property type="entry name" value="GNK2"/>
    <property type="match status" value="2"/>
</dbReference>
<evidence type="ECO:0000256" key="2">
    <source>
        <dbReference type="ARBA" id="ARBA00008536"/>
    </source>
</evidence>
<dbReference type="Pfam" id="PF01657">
    <property type="entry name" value="Stress-antifung"/>
    <property type="match status" value="2"/>
</dbReference>
<dbReference type="InterPro" id="IPR038408">
    <property type="entry name" value="GNK2_sf"/>
</dbReference>
<dbReference type="FunFam" id="3.30.200.20:FF:000952">
    <property type="entry name" value="Putative DUF26-domain protein kinase"/>
    <property type="match status" value="1"/>
</dbReference>
<evidence type="ECO:0000256" key="18">
    <source>
        <dbReference type="SAM" id="Coils"/>
    </source>
</evidence>
<evidence type="ECO:0000256" key="15">
    <source>
        <dbReference type="ARBA" id="ARBA00023170"/>
    </source>
</evidence>
<keyword evidence="8 21" id="KW-0732">Signal</keyword>
<keyword evidence="16" id="KW-0325">Glycoprotein</keyword>
<name>A0ABC9CXV1_9POAL</name>
<dbReference type="InterPro" id="IPR011009">
    <property type="entry name" value="Kinase-like_dom_sf"/>
</dbReference>
<evidence type="ECO:0000256" key="11">
    <source>
        <dbReference type="ARBA" id="ARBA00022777"/>
    </source>
</evidence>
<evidence type="ECO:0000256" key="21">
    <source>
        <dbReference type="SAM" id="SignalP"/>
    </source>
</evidence>
<dbReference type="Gene3D" id="3.30.430.20">
    <property type="entry name" value="Gnk2 domain, C-X8-C-X2-C motif"/>
    <property type="match status" value="2"/>
</dbReference>
<evidence type="ECO:0000259" key="23">
    <source>
        <dbReference type="PROSITE" id="PS51473"/>
    </source>
</evidence>
<protein>
    <submittedName>
        <fullName evidence="24">Uncharacterized protein</fullName>
    </submittedName>
</protein>
<evidence type="ECO:0000313" key="25">
    <source>
        <dbReference type="Proteomes" id="UP001497457"/>
    </source>
</evidence>
<evidence type="ECO:0000256" key="4">
    <source>
        <dbReference type="ARBA" id="ARBA00022475"/>
    </source>
</evidence>
<feature type="signal peptide" evidence="21">
    <location>
        <begin position="1"/>
        <end position="29"/>
    </location>
</feature>
<dbReference type="EMBL" id="OZ075140">
    <property type="protein sequence ID" value="CAL5027807.1"/>
    <property type="molecule type" value="Genomic_DNA"/>
</dbReference>
<feature type="binding site" evidence="17">
    <location>
        <position position="524"/>
    </location>
    <ligand>
        <name>ATP</name>
        <dbReference type="ChEBI" id="CHEBI:30616"/>
    </ligand>
</feature>
<dbReference type="GO" id="GO:0005524">
    <property type="term" value="F:ATP binding"/>
    <property type="evidence" value="ECO:0007669"/>
    <property type="project" value="UniProtKB-UniRule"/>
</dbReference>
<dbReference type="PROSITE" id="PS50011">
    <property type="entry name" value="PROTEIN_KINASE_DOM"/>
    <property type="match status" value="1"/>
</dbReference>
<dbReference type="InterPro" id="IPR002902">
    <property type="entry name" value="GNK2"/>
</dbReference>
<accession>A0ABC9CXV1</accession>
<dbReference type="SUPFAM" id="SSF56112">
    <property type="entry name" value="Protein kinase-like (PK-like)"/>
    <property type="match status" value="1"/>
</dbReference>
<evidence type="ECO:0000256" key="5">
    <source>
        <dbReference type="ARBA" id="ARBA00022527"/>
    </source>
</evidence>
<dbReference type="AlphaFoldDB" id="A0ABC9CXV1"/>
<keyword evidence="18" id="KW-0175">Coiled coil</keyword>
<evidence type="ECO:0000256" key="6">
    <source>
        <dbReference type="ARBA" id="ARBA00022679"/>
    </source>
</evidence>
<feature type="region of interest" description="Disordered" evidence="19">
    <location>
        <begin position="290"/>
        <end position="373"/>
    </location>
</feature>
<dbReference type="GO" id="GO:0004674">
    <property type="term" value="F:protein serine/threonine kinase activity"/>
    <property type="evidence" value="ECO:0007669"/>
    <property type="project" value="UniProtKB-KW"/>
</dbReference>
<evidence type="ECO:0000256" key="14">
    <source>
        <dbReference type="ARBA" id="ARBA00023136"/>
    </source>
</evidence>
<dbReference type="Pfam" id="PF00069">
    <property type="entry name" value="Pkinase"/>
    <property type="match status" value="1"/>
</dbReference>
<dbReference type="InterPro" id="IPR008271">
    <property type="entry name" value="Ser/Thr_kinase_AS"/>
</dbReference>
<keyword evidence="9" id="KW-0677">Repeat</keyword>
<evidence type="ECO:0000256" key="20">
    <source>
        <dbReference type="SAM" id="Phobius"/>
    </source>
</evidence>
<dbReference type="Gene3D" id="3.30.200.20">
    <property type="entry name" value="Phosphorylase Kinase, domain 1"/>
    <property type="match status" value="1"/>
</dbReference>
<keyword evidence="12 17" id="KW-0067">ATP-binding</keyword>
<evidence type="ECO:0000256" key="17">
    <source>
        <dbReference type="PROSITE-ProRule" id="PRU10141"/>
    </source>
</evidence>
<feature type="domain" description="Protein kinase" evidence="22">
    <location>
        <begin position="496"/>
        <end position="748"/>
    </location>
</feature>
<evidence type="ECO:0000256" key="8">
    <source>
        <dbReference type="ARBA" id="ARBA00022729"/>
    </source>
</evidence>
<evidence type="ECO:0000313" key="24">
    <source>
        <dbReference type="EMBL" id="CAL5027807.1"/>
    </source>
</evidence>
<feature type="transmembrane region" description="Helical" evidence="20">
    <location>
        <begin position="395"/>
        <end position="417"/>
    </location>
</feature>
<evidence type="ECO:0000256" key="3">
    <source>
        <dbReference type="ARBA" id="ARBA00010217"/>
    </source>
</evidence>
<dbReference type="InterPro" id="IPR017441">
    <property type="entry name" value="Protein_kinase_ATP_BS"/>
</dbReference>
<evidence type="ECO:0000256" key="1">
    <source>
        <dbReference type="ARBA" id="ARBA00004251"/>
    </source>
</evidence>
<dbReference type="FunFam" id="1.10.510.10:FF:000240">
    <property type="entry name" value="Lectin-domain containing receptor kinase A4.3"/>
    <property type="match status" value="1"/>
</dbReference>
<dbReference type="InterPro" id="IPR052059">
    <property type="entry name" value="CR_Ser/Thr_kinase"/>
</dbReference>
<feature type="chain" id="PRO_5044765877" evidence="21">
    <location>
        <begin position="30"/>
        <end position="805"/>
    </location>
</feature>
<dbReference type="InterPro" id="IPR000719">
    <property type="entry name" value="Prot_kinase_dom"/>
</dbReference>
<dbReference type="PANTHER" id="PTHR47973">
    <property type="entry name" value="CYSTEINE-RICH RECEPTOR-LIKE PROTEIN KINASE 3"/>
    <property type="match status" value="1"/>
</dbReference>
<evidence type="ECO:0000256" key="10">
    <source>
        <dbReference type="ARBA" id="ARBA00022741"/>
    </source>
</evidence>
<comment type="similarity">
    <text evidence="3">In the C-terminal section; belongs to the protein kinase superfamily. Ser/Thr protein kinase family.</text>
</comment>
<reference evidence="24" key="1">
    <citation type="submission" date="2024-10" db="EMBL/GenBank/DDBJ databases">
        <authorList>
            <person name="Ryan C."/>
        </authorList>
    </citation>
    <scope>NUCLEOTIDE SEQUENCE [LARGE SCALE GENOMIC DNA]</scope>
</reference>
<keyword evidence="5" id="KW-0723">Serine/threonine-protein kinase</keyword>
<evidence type="ECO:0000256" key="12">
    <source>
        <dbReference type="ARBA" id="ARBA00022840"/>
    </source>
</evidence>
<proteinExistence type="inferred from homology"/>
<dbReference type="PROSITE" id="PS00107">
    <property type="entry name" value="PROTEIN_KINASE_ATP"/>
    <property type="match status" value="1"/>
</dbReference>
<evidence type="ECO:0000256" key="9">
    <source>
        <dbReference type="ARBA" id="ARBA00022737"/>
    </source>
</evidence>
<keyword evidence="25" id="KW-1185">Reference proteome</keyword>
<keyword evidence="14 20" id="KW-0472">Membrane</keyword>
<keyword evidence="7 20" id="KW-0812">Transmembrane</keyword>
<keyword evidence="10 17" id="KW-0547">Nucleotide-binding</keyword>